<organism evidence="16 17">
    <name type="scientific">Companilactobacillus halodurans</name>
    <dbReference type="NCBI Taxonomy" id="2584183"/>
    <lineage>
        <taxon>Bacteria</taxon>
        <taxon>Bacillati</taxon>
        <taxon>Bacillota</taxon>
        <taxon>Bacilli</taxon>
        <taxon>Lactobacillales</taxon>
        <taxon>Lactobacillaceae</taxon>
        <taxon>Companilactobacillus</taxon>
    </lineage>
</organism>
<keyword evidence="9 12" id="KW-1133">Transmembrane helix</keyword>
<dbReference type="Pfam" id="PF00367">
    <property type="entry name" value="PTS_EIIB"/>
    <property type="match status" value="1"/>
</dbReference>
<dbReference type="InterPro" id="IPR013013">
    <property type="entry name" value="PTS_EIIC_1"/>
</dbReference>
<evidence type="ECO:0000256" key="12">
    <source>
        <dbReference type="SAM" id="Phobius"/>
    </source>
</evidence>
<keyword evidence="4" id="KW-0762">Sugar transport</keyword>
<dbReference type="GO" id="GO:0090589">
    <property type="term" value="F:protein-phosphocysteine-trehalose phosphotransferase system transporter activity"/>
    <property type="evidence" value="ECO:0007669"/>
    <property type="project" value="TreeGrafter"/>
</dbReference>
<accession>A0A5P0ZQF6</accession>
<feature type="transmembrane region" description="Helical" evidence="12">
    <location>
        <begin position="246"/>
        <end position="269"/>
    </location>
</feature>
<dbReference type="Pfam" id="PF02378">
    <property type="entry name" value="PTS_EIIC"/>
    <property type="match status" value="1"/>
</dbReference>
<dbReference type="CDD" id="cd00212">
    <property type="entry name" value="PTS_IIB_glc"/>
    <property type="match status" value="1"/>
</dbReference>
<dbReference type="InterPro" id="IPR001127">
    <property type="entry name" value="PTS_EIIA_1_perm"/>
</dbReference>
<dbReference type="PROSITE" id="PS51098">
    <property type="entry name" value="PTS_EIIB_TYPE_1"/>
    <property type="match status" value="1"/>
</dbReference>
<feature type="domain" description="PTS EIIA type-1" evidence="13">
    <location>
        <begin position="493"/>
        <end position="597"/>
    </location>
</feature>
<evidence type="ECO:0000313" key="17">
    <source>
        <dbReference type="Proteomes" id="UP000414364"/>
    </source>
</evidence>
<dbReference type="InterPro" id="IPR011297">
    <property type="entry name" value="PTS_IIABC_b_glu"/>
</dbReference>
<dbReference type="PANTHER" id="PTHR30175:SF1">
    <property type="entry name" value="PTS SYSTEM ARBUTIN-, CELLOBIOSE-, AND SALICIN-SPECIFIC EIIBC COMPONENT-RELATED"/>
    <property type="match status" value="1"/>
</dbReference>
<feature type="transmembrane region" description="Helical" evidence="12">
    <location>
        <begin position="173"/>
        <end position="193"/>
    </location>
</feature>
<evidence type="ECO:0000256" key="11">
    <source>
        <dbReference type="PROSITE-ProRule" id="PRU00421"/>
    </source>
</evidence>
<keyword evidence="10 12" id="KW-0472">Membrane</keyword>
<feature type="domain" description="PTS EIIC type-1" evidence="15">
    <location>
        <begin position="104"/>
        <end position="458"/>
    </location>
</feature>
<dbReference type="SUPFAM" id="SSF51261">
    <property type="entry name" value="Duplicated hybrid motif"/>
    <property type="match status" value="1"/>
</dbReference>
<evidence type="ECO:0000256" key="5">
    <source>
        <dbReference type="ARBA" id="ARBA00022679"/>
    </source>
</evidence>
<feature type="transmembrane region" description="Helical" evidence="12">
    <location>
        <begin position="281"/>
        <end position="301"/>
    </location>
</feature>
<dbReference type="InterPro" id="IPR011055">
    <property type="entry name" value="Dup_hybrid_motif"/>
</dbReference>
<keyword evidence="3" id="KW-1003">Cell membrane</keyword>
<evidence type="ECO:0000256" key="9">
    <source>
        <dbReference type="ARBA" id="ARBA00022989"/>
    </source>
</evidence>
<reference evidence="16 17" key="1">
    <citation type="journal article" date="2019" name="Syst. Appl. Microbiol.">
        <title>Polyphasic characterization of two novel Lactobacillus spp. isolated from blown salami packages: Description of Lactobacillus halodurans sp. nov. and Lactobacillus salsicarnum sp. nov.</title>
        <authorList>
            <person name="Schuster J.A."/>
            <person name="Klingl A."/>
            <person name="Vogel R.F."/>
            <person name="Ehrmann M.A."/>
        </authorList>
    </citation>
    <scope>NUCLEOTIDE SEQUENCE [LARGE SCALE GENOMIC DNA]</scope>
    <source>
        <strain evidence="16 17">TMW 1.2172</strain>
    </source>
</reference>
<dbReference type="InterPro" id="IPR018113">
    <property type="entry name" value="PTrfase_EIIB_Cys"/>
</dbReference>
<dbReference type="PANTHER" id="PTHR30175">
    <property type="entry name" value="PHOSPHOTRANSFERASE SYSTEM TRANSPORT PROTEIN"/>
    <property type="match status" value="1"/>
</dbReference>
<dbReference type="GO" id="GO:0005886">
    <property type="term" value="C:plasma membrane"/>
    <property type="evidence" value="ECO:0007669"/>
    <property type="project" value="UniProtKB-SubCell"/>
</dbReference>
<keyword evidence="6" id="KW-0598">Phosphotransferase system</keyword>
<dbReference type="Gene3D" id="3.30.1360.60">
    <property type="entry name" value="Glucose permease domain IIB"/>
    <property type="match status" value="1"/>
</dbReference>
<dbReference type="Pfam" id="PF00358">
    <property type="entry name" value="PTS_EIIA_1"/>
    <property type="match status" value="1"/>
</dbReference>
<dbReference type="Proteomes" id="UP000414364">
    <property type="component" value="Unassembled WGS sequence"/>
</dbReference>
<evidence type="ECO:0000256" key="2">
    <source>
        <dbReference type="ARBA" id="ARBA00022448"/>
    </source>
</evidence>
<keyword evidence="7 12" id="KW-0812">Transmembrane</keyword>
<evidence type="ECO:0000256" key="6">
    <source>
        <dbReference type="ARBA" id="ARBA00022683"/>
    </source>
</evidence>
<keyword evidence="2" id="KW-0813">Transport</keyword>
<dbReference type="InterPro" id="IPR050558">
    <property type="entry name" value="PTS_Sugar-Specific_Components"/>
</dbReference>
<dbReference type="GO" id="GO:0009401">
    <property type="term" value="P:phosphoenolpyruvate-dependent sugar phosphotransferase system"/>
    <property type="evidence" value="ECO:0007669"/>
    <property type="project" value="UniProtKB-KW"/>
</dbReference>
<feature type="transmembrane region" description="Helical" evidence="12">
    <location>
        <begin position="425"/>
        <end position="447"/>
    </location>
</feature>
<comment type="subcellular location">
    <subcellularLocation>
        <location evidence="1">Cell membrane</location>
        <topology evidence="1">Multi-pass membrane protein</topology>
    </subcellularLocation>
</comment>
<dbReference type="Gene3D" id="2.70.70.10">
    <property type="entry name" value="Glucose Permease (Domain IIA)"/>
    <property type="match status" value="1"/>
</dbReference>
<dbReference type="InterPro" id="IPR001996">
    <property type="entry name" value="PTS_IIB_1"/>
</dbReference>
<feature type="transmembrane region" description="Helical" evidence="12">
    <location>
        <begin position="385"/>
        <end position="405"/>
    </location>
</feature>
<dbReference type="InterPro" id="IPR003352">
    <property type="entry name" value="PTS_EIIC"/>
</dbReference>
<dbReference type="NCBIfam" id="TIGR00830">
    <property type="entry name" value="PTBA"/>
    <property type="match status" value="1"/>
</dbReference>
<evidence type="ECO:0000313" key="16">
    <source>
        <dbReference type="EMBL" id="MQS76438.1"/>
    </source>
</evidence>
<evidence type="ECO:0000256" key="8">
    <source>
        <dbReference type="ARBA" id="ARBA00022777"/>
    </source>
</evidence>
<keyword evidence="8" id="KW-0418">Kinase</keyword>
<dbReference type="PROSITE" id="PS00371">
    <property type="entry name" value="PTS_EIIA_TYPE_1_HIS"/>
    <property type="match status" value="1"/>
</dbReference>
<name>A0A5P0ZQF6_9LACO</name>
<evidence type="ECO:0000259" key="14">
    <source>
        <dbReference type="PROSITE" id="PS51098"/>
    </source>
</evidence>
<dbReference type="GO" id="GO:0016301">
    <property type="term" value="F:kinase activity"/>
    <property type="evidence" value="ECO:0007669"/>
    <property type="project" value="UniProtKB-KW"/>
</dbReference>
<dbReference type="AlphaFoldDB" id="A0A5P0ZQF6"/>
<comment type="caution">
    <text evidence="16">The sequence shown here is derived from an EMBL/GenBank/DDBJ whole genome shotgun (WGS) entry which is preliminary data.</text>
</comment>
<sequence length="624" mass="67139">MSIDKSVNEILKGVGGPKNVNSLVHCYTRLRFTLKDDSIPDDKKIENIDGVMGVNRASGQYQIIIGNDVADYFKKLEPKLSQTGTSDDADANQNKGNLWDRFVKLITSAILPVIPAIIAGGLVKVLLSILNLTGLVTTNTVNYRIINAIGDAPFYFLPILVAFYCARHFKVNVPLAVGIVGVLLYPDFVSLLAKGNVHLFGIPVYSSTYSSSIIPSILIIFVMSYIEPLVDKVIPKMTKAFLEPLVELIIMAPLAIIILGPIGNILSVWLTSGIQFVYDKVGIVAVVLFAGFYALIVLTGLHQGFAPIILQNIATMGFDPFMMAACLASNISQGGAALAVALKTKNPKLKATALGAGISAIFGGVTEPALFGVNLRLKKPLYSAMLSAGITGIFIGIFKLKSYVVVSPGVLSLGMFIGGKGFANFIIAIISTIIALILSFVFTLPFWKEENVVAKDISTKNMTDEDQITVKGISETIASPLVGKFENLEDVPDVTFSKKLIGDGIAIEPTEGKVVAPFDGVVESLFPTGHAIGLKSNDGIELLIHLGLETVNLKGKYFEAHVKQDDVVKKGQVLITFDLDKIKAAGYNMISPVVITNMNEIKDIEVNKDLKEVDDETTVMIANA</sequence>
<dbReference type="GO" id="GO:0015771">
    <property type="term" value="P:trehalose transport"/>
    <property type="evidence" value="ECO:0007669"/>
    <property type="project" value="TreeGrafter"/>
</dbReference>
<gene>
    <name evidence="16" type="ORF">FHL06_08610</name>
</gene>
<feature type="transmembrane region" description="Helical" evidence="12">
    <location>
        <begin position="354"/>
        <end position="373"/>
    </location>
</feature>
<dbReference type="PROSITE" id="PS01035">
    <property type="entry name" value="PTS_EIIB_TYPE_1_CYS"/>
    <property type="match status" value="1"/>
</dbReference>
<dbReference type="PROSITE" id="PS51093">
    <property type="entry name" value="PTS_EIIA_TYPE_1"/>
    <property type="match status" value="1"/>
</dbReference>
<dbReference type="InterPro" id="IPR036878">
    <property type="entry name" value="Glu_permease_IIB"/>
</dbReference>
<evidence type="ECO:0000256" key="10">
    <source>
        <dbReference type="ARBA" id="ARBA00023136"/>
    </source>
</evidence>
<dbReference type="NCBIfam" id="TIGR01995">
    <property type="entry name" value="PTS-II-ABC-beta"/>
    <property type="match status" value="1"/>
</dbReference>
<feature type="domain" description="PTS EIIB type-1" evidence="14">
    <location>
        <begin position="4"/>
        <end position="86"/>
    </location>
</feature>
<feature type="active site" description="Phosphocysteine intermediate; for EIIB activity" evidence="11">
    <location>
        <position position="26"/>
    </location>
</feature>
<protein>
    <submittedName>
        <fullName evidence="16">PTS beta-glucoside transporter subunit IIBCA</fullName>
    </submittedName>
</protein>
<evidence type="ECO:0000256" key="3">
    <source>
        <dbReference type="ARBA" id="ARBA00022475"/>
    </source>
</evidence>
<dbReference type="SUPFAM" id="SSF55604">
    <property type="entry name" value="Glucose permease domain IIB"/>
    <property type="match status" value="1"/>
</dbReference>
<dbReference type="FunFam" id="2.70.70.10:FF:000001">
    <property type="entry name" value="PTS system glucose-specific IIA component"/>
    <property type="match status" value="1"/>
</dbReference>
<proteinExistence type="predicted"/>
<feature type="transmembrane region" description="Helical" evidence="12">
    <location>
        <begin position="102"/>
        <end position="123"/>
    </location>
</feature>
<dbReference type="RefSeq" id="WP_153385829.1">
    <property type="nucleotide sequence ID" value="NZ_VDFP01000017.1"/>
</dbReference>
<evidence type="ECO:0000259" key="15">
    <source>
        <dbReference type="PROSITE" id="PS51103"/>
    </source>
</evidence>
<evidence type="ECO:0000259" key="13">
    <source>
        <dbReference type="PROSITE" id="PS51093"/>
    </source>
</evidence>
<evidence type="ECO:0000256" key="4">
    <source>
        <dbReference type="ARBA" id="ARBA00022597"/>
    </source>
</evidence>
<keyword evidence="5" id="KW-0808">Transferase</keyword>
<dbReference type="EMBL" id="VDFP01000017">
    <property type="protein sequence ID" value="MQS76438.1"/>
    <property type="molecule type" value="Genomic_DNA"/>
</dbReference>
<feature type="transmembrane region" description="Helical" evidence="12">
    <location>
        <begin position="143"/>
        <end position="166"/>
    </location>
</feature>
<evidence type="ECO:0000256" key="7">
    <source>
        <dbReference type="ARBA" id="ARBA00022692"/>
    </source>
</evidence>
<feature type="transmembrane region" description="Helical" evidence="12">
    <location>
        <begin position="321"/>
        <end position="342"/>
    </location>
</feature>
<evidence type="ECO:0000256" key="1">
    <source>
        <dbReference type="ARBA" id="ARBA00004651"/>
    </source>
</evidence>
<dbReference type="GO" id="GO:0008982">
    <property type="term" value="F:protein-N(PI)-phosphohistidine-sugar phosphotransferase activity"/>
    <property type="evidence" value="ECO:0007669"/>
    <property type="project" value="InterPro"/>
</dbReference>
<dbReference type="PROSITE" id="PS51103">
    <property type="entry name" value="PTS_EIIC_TYPE_1"/>
    <property type="match status" value="1"/>
</dbReference>